<evidence type="ECO:0000256" key="6">
    <source>
        <dbReference type="ARBA" id="ARBA00022840"/>
    </source>
</evidence>
<dbReference type="AlphaFoldDB" id="A0A8S9L8S4"/>
<keyword evidence="6" id="KW-0067">ATP-binding</keyword>
<keyword evidence="2" id="KW-0723">Serine/threonine-protein kinase</keyword>
<keyword evidence="4" id="KW-0547">Nucleotide-binding</keyword>
<dbReference type="InterPro" id="IPR000719">
    <property type="entry name" value="Prot_kinase_dom"/>
</dbReference>
<dbReference type="GO" id="GO:0004674">
    <property type="term" value="F:protein serine/threonine kinase activity"/>
    <property type="evidence" value="ECO:0007669"/>
    <property type="project" value="UniProtKB-KW"/>
</dbReference>
<evidence type="ECO:0000256" key="1">
    <source>
        <dbReference type="ARBA" id="ARBA00005354"/>
    </source>
</evidence>
<sequence>MLSDKALTIIFFFIRGPLENSSGENSNSPGPLATLLKPVSLVSFHDIFRYEDRMTITLEIMRHMPEHPNVVTLKETYEDEHAMHLVMELCEGVELFDRIVARGHYTERAAAVVTKTIMAVVQLANGLQRKHSILSVMSGMSGTSAASASRMSWVALFLINADLQALRWKGVPTWEDFPLLQQASPLSGFQIFILSRRW</sequence>
<evidence type="ECO:0000256" key="2">
    <source>
        <dbReference type="ARBA" id="ARBA00022527"/>
    </source>
</evidence>
<dbReference type="Gene3D" id="1.10.510.10">
    <property type="entry name" value="Transferase(Phosphotransferase) domain 1"/>
    <property type="match status" value="1"/>
</dbReference>
<dbReference type="InterPro" id="IPR050205">
    <property type="entry name" value="CDPK_Ser/Thr_kinases"/>
</dbReference>
<protein>
    <recommendedName>
        <fullName evidence="7">Protein kinase domain-containing protein</fullName>
    </recommendedName>
</protein>
<evidence type="ECO:0000259" key="7">
    <source>
        <dbReference type="PROSITE" id="PS50011"/>
    </source>
</evidence>
<keyword evidence="3" id="KW-0808">Transferase</keyword>
<dbReference type="SUPFAM" id="SSF56112">
    <property type="entry name" value="Protein kinase-like (PK-like)"/>
    <property type="match status" value="1"/>
</dbReference>
<name>A0A8S9L8S4_BRACR</name>
<gene>
    <name evidence="8" type="ORF">F2Q70_00027360</name>
</gene>
<dbReference type="InterPro" id="IPR011009">
    <property type="entry name" value="Kinase-like_dom_sf"/>
</dbReference>
<evidence type="ECO:0000256" key="5">
    <source>
        <dbReference type="ARBA" id="ARBA00022777"/>
    </source>
</evidence>
<dbReference type="PANTHER" id="PTHR24349">
    <property type="entry name" value="SERINE/THREONINE-PROTEIN KINASE"/>
    <property type="match status" value="1"/>
</dbReference>
<dbReference type="PROSITE" id="PS50011">
    <property type="entry name" value="PROTEIN_KINASE_DOM"/>
    <property type="match status" value="1"/>
</dbReference>
<evidence type="ECO:0000256" key="3">
    <source>
        <dbReference type="ARBA" id="ARBA00022679"/>
    </source>
</evidence>
<dbReference type="GO" id="GO:0005524">
    <property type="term" value="F:ATP binding"/>
    <property type="evidence" value="ECO:0007669"/>
    <property type="project" value="UniProtKB-KW"/>
</dbReference>
<dbReference type="Pfam" id="PF00069">
    <property type="entry name" value="Pkinase"/>
    <property type="match status" value="1"/>
</dbReference>
<proteinExistence type="inferred from homology"/>
<dbReference type="EMBL" id="QGKY02000094">
    <property type="protein sequence ID" value="KAF2604560.1"/>
    <property type="molecule type" value="Genomic_DNA"/>
</dbReference>
<dbReference type="Gene3D" id="3.30.200.20">
    <property type="entry name" value="Phosphorylase Kinase, domain 1"/>
    <property type="match status" value="1"/>
</dbReference>
<evidence type="ECO:0000256" key="4">
    <source>
        <dbReference type="ARBA" id="ARBA00022741"/>
    </source>
</evidence>
<keyword evidence="5" id="KW-0418">Kinase</keyword>
<reference evidence="8" key="1">
    <citation type="submission" date="2019-12" db="EMBL/GenBank/DDBJ databases">
        <title>Genome sequencing and annotation of Brassica cretica.</title>
        <authorList>
            <person name="Studholme D.J."/>
            <person name="Sarris P.F."/>
        </authorList>
    </citation>
    <scope>NUCLEOTIDE SEQUENCE</scope>
    <source>
        <strain evidence="8">PFS-102/07</strain>
        <tissue evidence="8">Leaf</tissue>
    </source>
</reference>
<feature type="domain" description="Protein kinase" evidence="7">
    <location>
        <begin position="1"/>
        <end position="198"/>
    </location>
</feature>
<comment type="caution">
    <text evidence="8">The sequence shown here is derived from an EMBL/GenBank/DDBJ whole genome shotgun (WGS) entry which is preliminary data.</text>
</comment>
<comment type="similarity">
    <text evidence="1">Belongs to the protein kinase superfamily. CAMK Ser/Thr protein kinase family. CaMK subfamily.</text>
</comment>
<evidence type="ECO:0000313" key="8">
    <source>
        <dbReference type="EMBL" id="KAF2604560.1"/>
    </source>
</evidence>
<accession>A0A8S9L8S4</accession>
<organism evidence="8">
    <name type="scientific">Brassica cretica</name>
    <name type="common">Mustard</name>
    <dbReference type="NCBI Taxonomy" id="69181"/>
    <lineage>
        <taxon>Eukaryota</taxon>
        <taxon>Viridiplantae</taxon>
        <taxon>Streptophyta</taxon>
        <taxon>Embryophyta</taxon>
        <taxon>Tracheophyta</taxon>
        <taxon>Spermatophyta</taxon>
        <taxon>Magnoliopsida</taxon>
        <taxon>eudicotyledons</taxon>
        <taxon>Gunneridae</taxon>
        <taxon>Pentapetalae</taxon>
        <taxon>rosids</taxon>
        <taxon>malvids</taxon>
        <taxon>Brassicales</taxon>
        <taxon>Brassicaceae</taxon>
        <taxon>Brassiceae</taxon>
        <taxon>Brassica</taxon>
    </lineage>
</organism>